<evidence type="ECO:0000256" key="7">
    <source>
        <dbReference type="ARBA" id="ARBA00022842"/>
    </source>
</evidence>
<feature type="compositionally biased region" description="Polar residues" evidence="12">
    <location>
        <begin position="147"/>
        <end position="156"/>
    </location>
</feature>
<reference evidence="14 15" key="1">
    <citation type="journal article" date="2020" name="bioRxiv">
        <title>Metabolic contributions of an alphaproteobacterial endosymbiont in the apicomplexan Cardiosporidium cionae.</title>
        <authorList>
            <person name="Hunter E.S."/>
            <person name="Paight C.J."/>
            <person name="Lane C.E."/>
        </authorList>
    </citation>
    <scope>NUCLEOTIDE SEQUENCE [LARGE SCALE GENOMIC DNA]</scope>
    <source>
        <strain evidence="14">ESH_2018</strain>
    </source>
</reference>
<evidence type="ECO:0000256" key="10">
    <source>
        <dbReference type="ARBA" id="ARBA00047761"/>
    </source>
</evidence>
<dbReference type="PANTHER" id="PTHR13832:SF803">
    <property type="entry name" value="PROTEIN PHOSPHATASE 1G"/>
    <property type="match status" value="1"/>
</dbReference>
<dbReference type="InterPro" id="IPR036457">
    <property type="entry name" value="PPM-type-like_dom_sf"/>
</dbReference>
<evidence type="ECO:0000256" key="6">
    <source>
        <dbReference type="ARBA" id="ARBA00022801"/>
    </source>
</evidence>
<comment type="catalytic activity">
    <reaction evidence="10">
        <text>O-phospho-L-seryl-[protein] + H2O = L-seryl-[protein] + phosphate</text>
        <dbReference type="Rhea" id="RHEA:20629"/>
        <dbReference type="Rhea" id="RHEA-COMP:9863"/>
        <dbReference type="Rhea" id="RHEA-COMP:11604"/>
        <dbReference type="ChEBI" id="CHEBI:15377"/>
        <dbReference type="ChEBI" id="CHEBI:29999"/>
        <dbReference type="ChEBI" id="CHEBI:43474"/>
        <dbReference type="ChEBI" id="CHEBI:83421"/>
        <dbReference type="EC" id="3.1.3.16"/>
    </reaction>
</comment>
<dbReference type="PROSITE" id="PS01032">
    <property type="entry name" value="PPM_1"/>
    <property type="match status" value="1"/>
</dbReference>
<keyword evidence="8" id="KW-0904">Protein phosphatase</keyword>
<evidence type="ECO:0000256" key="3">
    <source>
        <dbReference type="ARBA" id="ARBA00006702"/>
    </source>
</evidence>
<keyword evidence="5" id="KW-0479">Metal-binding</keyword>
<evidence type="ECO:0000256" key="11">
    <source>
        <dbReference type="ARBA" id="ARBA00048336"/>
    </source>
</evidence>
<organism evidence="14 15">
    <name type="scientific">Cardiosporidium cionae</name>
    <dbReference type="NCBI Taxonomy" id="476202"/>
    <lineage>
        <taxon>Eukaryota</taxon>
        <taxon>Sar</taxon>
        <taxon>Alveolata</taxon>
        <taxon>Apicomplexa</taxon>
        <taxon>Aconoidasida</taxon>
        <taxon>Nephromycida</taxon>
        <taxon>Cardiosporidium</taxon>
    </lineage>
</organism>
<keyword evidence="7" id="KW-0460">Magnesium</keyword>
<name>A0ABQ7J9B3_9APIC</name>
<dbReference type="Proteomes" id="UP000823046">
    <property type="component" value="Unassembled WGS sequence"/>
</dbReference>
<comment type="similarity">
    <text evidence="3">Belongs to the PP2C family.</text>
</comment>
<dbReference type="EC" id="3.1.3.16" evidence="4"/>
<evidence type="ECO:0000256" key="5">
    <source>
        <dbReference type="ARBA" id="ARBA00022723"/>
    </source>
</evidence>
<evidence type="ECO:0000256" key="9">
    <source>
        <dbReference type="ARBA" id="ARBA00023211"/>
    </source>
</evidence>
<evidence type="ECO:0000256" key="2">
    <source>
        <dbReference type="ARBA" id="ARBA00004170"/>
    </source>
</evidence>
<feature type="region of interest" description="Disordered" evidence="12">
    <location>
        <begin position="1"/>
        <end position="21"/>
    </location>
</feature>
<feature type="non-terminal residue" evidence="14">
    <location>
        <position position="166"/>
    </location>
</feature>
<comment type="subcellular location">
    <subcellularLocation>
        <location evidence="2">Membrane</location>
        <topology evidence="2">Peripheral membrane protein</topology>
    </subcellularLocation>
</comment>
<dbReference type="Pfam" id="PF00481">
    <property type="entry name" value="PP2C"/>
    <property type="match status" value="1"/>
</dbReference>
<feature type="domain" description="PPM-type phosphatase" evidence="13">
    <location>
        <begin position="25"/>
        <end position="166"/>
    </location>
</feature>
<feature type="region of interest" description="Disordered" evidence="12">
    <location>
        <begin position="143"/>
        <end position="166"/>
    </location>
</feature>
<dbReference type="InterPro" id="IPR000222">
    <property type="entry name" value="PP2C_BS"/>
</dbReference>
<comment type="caution">
    <text evidence="14">The sequence shown here is derived from an EMBL/GenBank/DDBJ whole genome shotgun (WGS) entry which is preliminary data.</text>
</comment>
<comment type="catalytic activity">
    <reaction evidence="11">
        <text>O-phospho-L-threonyl-[protein] + H2O = L-threonyl-[protein] + phosphate</text>
        <dbReference type="Rhea" id="RHEA:47004"/>
        <dbReference type="Rhea" id="RHEA-COMP:11060"/>
        <dbReference type="Rhea" id="RHEA-COMP:11605"/>
        <dbReference type="ChEBI" id="CHEBI:15377"/>
        <dbReference type="ChEBI" id="CHEBI:30013"/>
        <dbReference type="ChEBI" id="CHEBI:43474"/>
        <dbReference type="ChEBI" id="CHEBI:61977"/>
        <dbReference type="EC" id="3.1.3.16"/>
    </reaction>
</comment>
<keyword evidence="9" id="KW-0464">Manganese</keyword>
<keyword evidence="15" id="KW-1185">Reference proteome</keyword>
<sequence>MGVYLSAPVTTKSSQDGGSDAESTIFGVSSMQGWRQSMEDAHVAFPSVLSHKLAMYGVFDGHGGAAVSLWVAKHILEFSMLLIFSAESQKYLSDVTIEPSEDASGYSSSIPKRYGQALQSTFLQLDEQMRLESNREELKTIHESTKPMENSLVQQHPRSHVVGCNS</sequence>
<proteinExistence type="inferred from homology"/>
<dbReference type="PANTHER" id="PTHR13832">
    <property type="entry name" value="PROTEIN PHOSPHATASE 2C"/>
    <property type="match status" value="1"/>
</dbReference>
<dbReference type="EMBL" id="JADAQX010000358">
    <property type="protein sequence ID" value="KAF8820546.1"/>
    <property type="molecule type" value="Genomic_DNA"/>
</dbReference>
<dbReference type="InterPro" id="IPR015655">
    <property type="entry name" value="PP2C"/>
</dbReference>
<evidence type="ECO:0000256" key="12">
    <source>
        <dbReference type="SAM" id="MobiDB-lite"/>
    </source>
</evidence>
<evidence type="ECO:0000256" key="1">
    <source>
        <dbReference type="ARBA" id="ARBA00001936"/>
    </source>
</evidence>
<protein>
    <recommendedName>
        <fullName evidence="4">protein-serine/threonine phosphatase</fullName>
        <ecNumber evidence="4">3.1.3.16</ecNumber>
    </recommendedName>
</protein>
<evidence type="ECO:0000256" key="4">
    <source>
        <dbReference type="ARBA" id="ARBA00013081"/>
    </source>
</evidence>
<accession>A0ABQ7J9B3</accession>
<keyword evidence="6" id="KW-0378">Hydrolase</keyword>
<evidence type="ECO:0000259" key="13">
    <source>
        <dbReference type="PROSITE" id="PS51746"/>
    </source>
</evidence>
<dbReference type="PROSITE" id="PS51746">
    <property type="entry name" value="PPM_2"/>
    <property type="match status" value="1"/>
</dbReference>
<dbReference type="InterPro" id="IPR001932">
    <property type="entry name" value="PPM-type_phosphatase-like_dom"/>
</dbReference>
<dbReference type="Gene3D" id="3.60.40.10">
    <property type="entry name" value="PPM-type phosphatase domain"/>
    <property type="match status" value="1"/>
</dbReference>
<gene>
    <name evidence="14" type="ORF">IE077_003053</name>
</gene>
<evidence type="ECO:0000256" key="8">
    <source>
        <dbReference type="ARBA" id="ARBA00022912"/>
    </source>
</evidence>
<evidence type="ECO:0000313" key="15">
    <source>
        <dbReference type="Proteomes" id="UP000823046"/>
    </source>
</evidence>
<comment type="cofactor">
    <cofactor evidence="1">
        <name>Mn(2+)</name>
        <dbReference type="ChEBI" id="CHEBI:29035"/>
    </cofactor>
</comment>
<evidence type="ECO:0000313" key="14">
    <source>
        <dbReference type="EMBL" id="KAF8820546.1"/>
    </source>
</evidence>
<dbReference type="SUPFAM" id="SSF81606">
    <property type="entry name" value="PP2C-like"/>
    <property type="match status" value="1"/>
</dbReference>
<feature type="compositionally biased region" description="Polar residues" evidence="12">
    <location>
        <begin position="8"/>
        <end position="17"/>
    </location>
</feature>